<keyword evidence="2 4" id="KW-0238">DNA-binding</keyword>
<dbReference type="Pfam" id="PF00440">
    <property type="entry name" value="TetR_N"/>
    <property type="match status" value="1"/>
</dbReference>
<evidence type="ECO:0000256" key="4">
    <source>
        <dbReference type="PROSITE-ProRule" id="PRU00335"/>
    </source>
</evidence>
<feature type="DNA-binding region" description="H-T-H motif" evidence="4">
    <location>
        <begin position="30"/>
        <end position="49"/>
    </location>
</feature>
<name>A0ABQ2B957_9MICO</name>
<dbReference type="InterPro" id="IPR050109">
    <property type="entry name" value="HTH-type_TetR-like_transc_reg"/>
</dbReference>
<evidence type="ECO:0000256" key="3">
    <source>
        <dbReference type="ARBA" id="ARBA00023163"/>
    </source>
</evidence>
<feature type="domain" description="HTH tetR-type" evidence="5">
    <location>
        <begin position="7"/>
        <end position="67"/>
    </location>
</feature>
<evidence type="ECO:0000313" key="6">
    <source>
        <dbReference type="EMBL" id="GGI08531.1"/>
    </source>
</evidence>
<keyword evidence="1" id="KW-0805">Transcription regulation</keyword>
<dbReference type="Gene3D" id="1.10.357.10">
    <property type="entry name" value="Tetracycline Repressor, domain 2"/>
    <property type="match status" value="1"/>
</dbReference>
<reference evidence="7" key="1">
    <citation type="journal article" date="2019" name="Int. J. Syst. Evol. Microbiol.">
        <title>The Global Catalogue of Microorganisms (GCM) 10K type strain sequencing project: providing services to taxonomists for standard genome sequencing and annotation.</title>
        <authorList>
            <consortium name="The Broad Institute Genomics Platform"/>
            <consortium name="The Broad Institute Genome Sequencing Center for Infectious Disease"/>
            <person name="Wu L."/>
            <person name="Ma J."/>
        </authorList>
    </citation>
    <scope>NUCLEOTIDE SEQUENCE [LARGE SCALE GENOMIC DNA]</scope>
    <source>
        <strain evidence="7">CCM 8653</strain>
    </source>
</reference>
<gene>
    <name evidence="6" type="ORF">GCM10007368_21640</name>
</gene>
<dbReference type="PROSITE" id="PS50977">
    <property type="entry name" value="HTH_TETR_2"/>
    <property type="match status" value="1"/>
</dbReference>
<comment type="caution">
    <text evidence="6">The sequence shown here is derived from an EMBL/GenBank/DDBJ whole genome shotgun (WGS) entry which is preliminary data.</text>
</comment>
<accession>A0ABQ2B957</accession>
<evidence type="ECO:0000256" key="2">
    <source>
        <dbReference type="ARBA" id="ARBA00023125"/>
    </source>
</evidence>
<dbReference type="EMBL" id="BMDG01000006">
    <property type="protein sequence ID" value="GGI08531.1"/>
    <property type="molecule type" value="Genomic_DNA"/>
</dbReference>
<evidence type="ECO:0000313" key="7">
    <source>
        <dbReference type="Proteomes" id="UP000632535"/>
    </source>
</evidence>
<proteinExistence type="predicted"/>
<dbReference type="InterPro" id="IPR009057">
    <property type="entry name" value="Homeodomain-like_sf"/>
</dbReference>
<keyword evidence="7" id="KW-1185">Reference proteome</keyword>
<dbReference type="SUPFAM" id="SSF46689">
    <property type="entry name" value="Homeodomain-like"/>
    <property type="match status" value="1"/>
</dbReference>
<dbReference type="PRINTS" id="PR00455">
    <property type="entry name" value="HTHTETR"/>
</dbReference>
<dbReference type="Proteomes" id="UP000632535">
    <property type="component" value="Unassembled WGS sequence"/>
</dbReference>
<dbReference type="InterPro" id="IPR001647">
    <property type="entry name" value="HTH_TetR"/>
</dbReference>
<dbReference type="RefSeq" id="WP_188523705.1">
    <property type="nucleotide sequence ID" value="NZ_BMDG01000006.1"/>
</dbReference>
<organism evidence="6 7">
    <name type="scientific">Isoptericola cucumis</name>
    <dbReference type="NCBI Taxonomy" id="1776856"/>
    <lineage>
        <taxon>Bacteria</taxon>
        <taxon>Bacillati</taxon>
        <taxon>Actinomycetota</taxon>
        <taxon>Actinomycetes</taxon>
        <taxon>Micrococcales</taxon>
        <taxon>Promicromonosporaceae</taxon>
        <taxon>Isoptericola</taxon>
    </lineage>
</organism>
<protein>
    <recommendedName>
        <fullName evidence="5">HTH tetR-type domain-containing protein</fullName>
    </recommendedName>
</protein>
<evidence type="ECO:0000259" key="5">
    <source>
        <dbReference type="PROSITE" id="PS50977"/>
    </source>
</evidence>
<keyword evidence="3" id="KW-0804">Transcription</keyword>
<dbReference type="PANTHER" id="PTHR30055">
    <property type="entry name" value="HTH-TYPE TRANSCRIPTIONAL REGULATOR RUTR"/>
    <property type="match status" value="1"/>
</dbReference>
<dbReference type="PANTHER" id="PTHR30055:SF234">
    <property type="entry name" value="HTH-TYPE TRANSCRIPTIONAL REGULATOR BETI"/>
    <property type="match status" value="1"/>
</dbReference>
<sequence length="231" mass="24712">MPRPLVPDRRGRILDAARELILEQGWPRTTVADVAARAGIGKGAVYLELPGKDAILAATLQRSMRALTADVHRRVLAAPDLVDLPAVYRFGVEALLADPLARALYLGDEGVLGDHVRHVAASGEDRYLRRSEWLGEYVGRLQDAGVLDAAVPRETVVRMLAVFTVGLVHAPGILGTTTDDQLRAAVDLFAGLVGRGLATGRPADPAAARAAQLDLLARLDHQLADHPEEPA</sequence>
<evidence type="ECO:0000256" key="1">
    <source>
        <dbReference type="ARBA" id="ARBA00023015"/>
    </source>
</evidence>